<keyword evidence="1" id="KW-0472">Membrane</keyword>
<dbReference type="OrthoDB" id="3873606at2"/>
<dbReference type="EMBL" id="SMKI01000132">
    <property type="protein sequence ID" value="TDC74800.1"/>
    <property type="molecule type" value="Genomic_DNA"/>
</dbReference>
<keyword evidence="3" id="KW-1185">Reference proteome</keyword>
<keyword evidence="1" id="KW-0812">Transmembrane</keyword>
<evidence type="ECO:0000313" key="3">
    <source>
        <dbReference type="Proteomes" id="UP000295345"/>
    </source>
</evidence>
<evidence type="ECO:0000313" key="2">
    <source>
        <dbReference type="EMBL" id="TDC74800.1"/>
    </source>
</evidence>
<organism evidence="2 3">
    <name type="scientific">Streptomyces hainanensis</name>
    <dbReference type="NCBI Taxonomy" id="402648"/>
    <lineage>
        <taxon>Bacteria</taxon>
        <taxon>Bacillati</taxon>
        <taxon>Actinomycetota</taxon>
        <taxon>Actinomycetes</taxon>
        <taxon>Kitasatosporales</taxon>
        <taxon>Streptomycetaceae</taxon>
        <taxon>Streptomyces</taxon>
    </lineage>
</organism>
<evidence type="ECO:0008006" key="4">
    <source>
        <dbReference type="Google" id="ProtNLM"/>
    </source>
</evidence>
<feature type="transmembrane region" description="Helical" evidence="1">
    <location>
        <begin position="27"/>
        <end position="48"/>
    </location>
</feature>
<sequence length="64" mass="6720">MFLSISAVVLVGAAIYALWRFGRLAMSHAALCTLFGFLLASSSLAPYINATIQTGAEFIAGLNP</sequence>
<dbReference type="Proteomes" id="UP000295345">
    <property type="component" value="Unassembled WGS sequence"/>
</dbReference>
<accession>A0A4R4TC03</accession>
<evidence type="ECO:0000256" key="1">
    <source>
        <dbReference type="SAM" id="Phobius"/>
    </source>
</evidence>
<protein>
    <recommendedName>
        <fullName evidence="4">DUF2304 domain-containing protein</fullName>
    </recommendedName>
</protein>
<name>A0A4R4TC03_9ACTN</name>
<gene>
    <name evidence="2" type="ORF">E1283_14520</name>
</gene>
<proteinExistence type="predicted"/>
<reference evidence="2 3" key="1">
    <citation type="submission" date="2019-03" db="EMBL/GenBank/DDBJ databases">
        <title>Draft genome sequences of novel Actinobacteria.</title>
        <authorList>
            <person name="Sahin N."/>
            <person name="Ay H."/>
            <person name="Saygin H."/>
        </authorList>
    </citation>
    <scope>NUCLEOTIDE SEQUENCE [LARGE SCALE GENOMIC DNA]</scope>
    <source>
        <strain evidence="2 3">DSM 41900</strain>
    </source>
</reference>
<keyword evidence="1" id="KW-1133">Transmembrane helix</keyword>
<comment type="caution">
    <text evidence="2">The sequence shown here is derived from an EMBL/GenBank/DDBJ whole genome shotgun (WGS) entry which is preliminary data.</text>
</comment>
<dbReference type="RefSeq" id="WP_132818444.1">
    <property type="nucleotide sequence ID" value="NZ_SMKI01000132.1"/>
</dbReference>
<dbReference type="AlphaFoldDB" id="A0A4R4TC03"/>